<gene>
    <name evidence="2" type="primary">bamE</name>
    <name evidence="2" type="ORF">RS130_03040</name>
</gene>
<dbReference type="RefSeq" id="WP_316024744.1">
    <property type="nucleotide sequence ID" value="NZ_JAWDIO010000002.1"/>
</dbReference>
<proteinExistence type="predicted"/>
<evidence type="ECO:0000313" key="2">
    <source>
        <dbReference type="EMBL" id="MDU0353047.1"/>
    </source>
</evidence>
<feature type="signal peptide" evidence="1">
    <location>
        <begin position="1"/>
        <end position="30"/>
    </location>
</feature>
<sequence length="198" mass="21596">MMLTTKARKLLTVMAAISAVTMGCSSTSSSGDANNYGIQEGATMVTLVNLHPDHKRKVLYAVNYQLAGSIIPMCTEVKIEDVGNKEIEFNYNGVTYTYLWDKHTRNAGESLLKNVSNFIGPACDKNKVASLSALDQAGIKSGKPSVGMTKDGVLFAMGRPPIHANPSLEGATWMYWLNKFKKQAIEFDANGKVTEIRL</sequence>
<evidence type="ECO:0000256" key="1">
    <source>
        <dbReference type="SAM" id="SignalP"/>
    </source>
</evidence>
<reference evidence="2 3" key="1">
    <citation type="submission" date="2023-10" db="EMBL/GenBank/DDBJ databases">
        <title>Glaciecola aquimarina strain GGW-M5 nov., isolated from a coastal seawater.</title>
        <authorList>
            <person name="Bayburt H."/>
            <person name="Kim J.M."/>
            <person name="Choi B.J."/>
            <person name="Jeon C.O."/>
        </authorList>
    </citation>
    <scope>NUCLEOTIDE SEQUENCE [LARGE SCALE GENOMIC DNA]</scope>
    <source>
        <strain evidence="2 3">KCTC 32108</strain>
    </source>
</reference>
<protein>
    <submittedName>
        <fullName evidence="2">Outer membrane protein assembly factor BamE</fullName>
    </submittedName>
</protein>
<name>A0ABU3SSU7_9ALTE</name>
<dbReference type="Proteomes" id="UP001247805">
    <property type="component" value="Unassembled WGS sequence"/>
</dbReference>
<comment type="caution">
    <text evidence="2">The sequence shown here is derived from an EMBL/GenBank/DDBJ whole genome shotgun (WGS) entry which is preliminary data.</text>
</comment>
<accession>A0ABU3SSU7</accession>
<organism evidence="2 3">
    <name type="scientific">Paraglaciecola aquimarina</name>
    <dbReference type="NCBI Taxonomy" id="1235557"/>
    <lineage>
        <taxon>Bacteria</taxon>
        <taxon>Pseudomonadati</taxon>
        <taxon>Pseudomonadota</taxon>
        <taxon>Gammaproteobacteria</taxon>
        <taxon>Alteromonadales</taxon>
        <taxon>Alteromonadaceae</taxon>
        <taxon>Paraglaciecola</taxon>
    </lineage>
</organism>
<dbReference type="PROSITE" id="PS51257">
    <property type="entry name" value="PROKAR_LIPOPROTEIN"/>
    <property type="match status" value="1"/>
</dbReference>
<feature type="chain" id="PRO_5046119892" evidence="1">
    <location>
        <begin position="31"/>
        <end position="198"/>
    </location>
</feature>
<keyword evidence="3" id="KW-1185">Reference proteome</keyword>
<dbReference type="EMBL" id="JAWDIO010000002">
    <property type="protein sequence ID" value="MDU0353047.1"/>
    <property type="molecule type" value="Genomic_DNA"/>
</dbReference>
<keyword evidence="1" id="KW-0732">Signal</keyword>
<evidence type="ECO:0000313" key="3">
    <source>
        <dbReference type="Proteomes" id="UP001247805"/>
    </source>
</evidence>